<organism evidence="2 3">
    <name type="scientific">Hymenobacter koreensis</name>
    <dbReference type="NCBI Taxonomy" id="1084523"/>
    <lineage>
        <taxon>Bacteria</taxon>
        <taxon>Pseudomonadati</taxon>
        <taxon>Bacteroidota</taxon>
        <taxon>Cytophagia</taxon>
        <taxon>Cytophagales</taxon>
        <taxon>Hymenobacteraceae</taxon>
        <taxon>Hymenobacter</taxon>
    </lineage>
</organism>
<keyword evidence="3" id="KW-1185">Reference proteome</keyword>
<name>A0ABP8IT67_9BACT</name>
<comment type="caution">
    <text evidence="2">The sequence shown here is derived from an EMBL/GenBank/DDBJ whole genome shotgun (WGS) entry which is preliminary data.</text>
</comment>
<sequence>MNTTQIQSGSLLAGKHLQIGEQKGKVLFSRNGQKLIYKTFRTGETMPTHHSPDEVLVTALAGQLELELEGTTTLLEAGDYLIIPAGAPHALRCLEDAKLLIFR</sequence>
<dbReference type="Gene3D" id="2.60.120.10">
    <property type="entry name" value="Jelly Rolls"/>
    <property type="match status" value="1"/>
</dbReference>
<dbReference type="InterPro" id="IPR011051">
    <property type="entry name" value="RmlC_Cupin_sf"/>
</dbReference>
<evidence type="ECO:0000313" key="3">
    <source>
        <dbReference type="Proteomes" id="UP001500454"/>
    </source>
</evidence>
<protein>
    <recommendedName>
        <fullName evidence="1">Cupin type-2 domain-containing protein</fullName>
    </recommendedName>
</protein>
<accession>A0ABP8IT67</accession>
<dbReference type="Proteomes" id="UP001500454">
    <property type="component" value="Unassembled WGS sequence"/>
</dbReference>
<dbReference type="RefSeq" id="WP_345220266.1">
    <property type="nucleotide sequence ID" value="NZ_BAABHA010000001.1"/>
</dbReference>
<gene>
    <name evidence="2" type="ORF">GCM10023186_00280</name>
</gene>
<dbReference type="CDD" id="cd02230">
    <property type="entry name" value="cupin_HP0902-like"/>
    <property type="match status" value="1"/>
</dbReference>
<reference evidence="3" key="1">
    <citation type="journal article" date="2019" name="Int. J. Syst. Evol. Microbiol.">
        <title>The Global Catalogue of Microorganisms (GCM) 10K type strain sequencing project: providing services to taxonomists for standard genome sequencing and annotation.</title>
        <authorList>
            <consortium name="The Broad Institute Genomics Platform"/>
            <consortium name="The Broad Institute Genome Sequencing Center for Infectious Disease"/>
            <person name="Wu L."/>
            <person name="Ma J."/>
        </authorList>
    </citation>
    <scope>NUCLEOTIDE SEQUENCE [LARGE SCALE GENOMIC DNA]</scope>
    <source>
        <strain evidence="3">JCM 17924</strain>
    </source>
</reference>
<dbReference type="SUPFAM" id="SSF51182">
    <property type="entry name" value="RmlC-like cupins"/>
    <property type="match status" value="1"/>
</dbReference>
<dbReference type="InterPro" id="IPR014710">
    <property type="entry name" value="RmlC-like_jellyroll"/>
</dbReference>
<feature type="domain" description="Cupin type-2" evidence="1">
    <location>
        <begin position="39"/>
        <end position="99"/>
    </location>
</feature>
<dbReference type="Pfam" id="PF07883">
    <property type="entry name" value="Cupin_2"/>
    <property type="match status" value="1"/>
</dbReference>
<proteinExistence type="predicted"/>
<dbReference type="InterPro" id="IPR013096">
    <property type="entry name" value="Cupin_2"/>
</dbReference>
<evidence type="ECO:0000259" key="1">
    <source>
        <dbReference type="Pfam" id="PF07883"/>
    </source>
</evidence>
<evidence type="ECO:0000313" key="2">
    <source>
        <dbReference type="EMBL" id="GAA4371644.1"/>
    </source>
</evidence>
<dbReference type="EMBL" id="BAABHA010000001">
    <property type="protein sequence ID" value="GAA4371644.1"/>
    <property type="molecule type" value="Genomic_DNA"/>
</dbReference>